<proteinExistence type="predicted"/>
<gene>
    <name evidence="1" type="ordered locus">EUBREC_0397</name>
</gene>
<reference evidence="1 2" key="1">
    <citation type="journal article" date="2009" name="Proc. Natl. Acad. Sci. U.S.A.">
        <title>Characterizing a model human gut microbiota composed of members of its two dominant bacterial phyla.</title>
        <authorList>
            <person name="Mahowald M.A."/>
            <person name="Rey F.E."/>
            <person name="Seedorf H."/>
            <person name="Turnbaugh P.J."/>
            <person name="Fulton R.S."/>
            <person name="Wollam A."/>
            <person name="Shah N."/>
            <person name="Wang C."/>
            <person name="Magrini V."/>
            <person name="Wilson R.K."/>
            <person name="Cantarel B.L."/>
            <person name="Coutinho P.M."/>
            <person name="Henrissat B."/>
            <person name="Crock L.W."/>
            <person name="Russell A."/>
            <person name="Verberkmoes N.C."/>
            <person name="Hettich R.L."/>
            <person name="Gordon J.I."/>
        </authorList>
    </citation>
    <scope>NUCLEOTIDE SEQUENCE [LARGE SCALE GENOMIC DNA]</scope>
    <source>
        <strain evidence="2">ATCC 33656 / DSM 3377 / JCM 17463 / KCTC 5835 / LMG 30912 / VPI 0990</strain>
    </source>
</reference>
<dbReference type="KEGG" id="ere:EUBREC_0397"/>
<dbReference type="EMBL" id="CP001107">
    <property type="protein sequence ID" value="ACR74188.1"/>
    <property type="molecule type" value="Genomic_DNA"/>
</dbReference>
<dbReference type="HOGENOM" id="CLU_2787657_0_0_9"/>
<dbReference type="Proteomes" id="UP000001477">
    <property type="component" value="Chromosome"/>
</dbReference>
<accession>C4ZBB3</accession>
<name>C4ZBB3_AGARV</name>
<dbReference type="STRING" id="515619.EUBREC_0397"/>
<dbReference type="PaxDb" id="515619-EUBREC_0397"/>
<dbReference type="AlphaFoldDB" id="C4ZBB3"/>
<evidence type="ECO:0000313" key="2">
    <source>
        <dbReference type="Proteomes" id="UP000001477"/>
    </source>
</evidence>
<protein>
    <submittedName>
        <fullName evidence="1">Uncharacterized protein</fullName>
    </submittedName>
</protein>
<evidence type="ECO:0000313" key="1">
    <source>
        <dbReference type="EMBL" id="ACR74188.1"/>
    </source>
</evidence>
<sequence>MNSKFGKNNENNLTFENKRCILKINSINGRWIKMFNLEELSLEFVEISELKTSKNLFGPVMYGTGVRM</sequence>
<organism evidence="1 2">
    <name type="scientific">Agathobacter rectalis (strain ATCC 33656 / DSM 3377 / JCM 17463 / KCTC 5835 / VPI 0990)</name>
    <name type="common">Eubacterium rectale</name>
    <dbReference type="NCBI Taxonomy" id="515619"/>
    <lineage>
        <taxon>Bacteria</taxon>
        <taxon>Bacillati</taxon>
        <taxon>Bacillota</taxon>
        <taxon>Clostridia</taxon>
        <taxon>Lachnospirales</taxon>
        <taxon>Lachnospiraceae</taxon>
        <taxon>Agathobacter</taxon>
    </lineage>
</organism>